<protein>
    <recommendedName>
        <fullName evidence="2">Negative regulator of flagellin synthesis</fullName>
    </recommendedName>
    <alternativeName>
        <fullName evidence="8">Anti-sigma-28 factor</fullName>
    </alternativeName>
</protein>
<dbReference type="Pfam" id="PF04316">
    <property type="entry name" value="FlgM"/>
    <property type="match status" value="1"/>
</dbReference>
<dbReference type="EMBL" id="BMFF01000001">
    <property type="protein sequence ID" value="GGC87718.1"/>
    <property type="molecule type" value="Genomic_DNA"/>
</dbReference>
<keyword evidence="6" id="KW-0804">Transcription</keyword>
<evidence type="ECO:0000256" key="8">
    <source>
        <dbReference type="ARBA" id="ARBA00030117"/>
    </source>
</evidence>
<gene>
    <name evidence="11" type="primary">flgM</name>
    <name evidence="11" type="ORF">GCM10007418_04350</name>
</gene>
<organism evidence="11 12">
    <name type="scientific">Halopseudomonas salina</name>
    <dbReference type="NCBI Taxonomy" id="1323744"/>
    <lineage>
        <taxon>Bacteria</taxon>
        <taxon>Pseudomonadati</taxon>
        <taxon>Pseudomonadota</taxon>
        <taxon>Gammaproteobacteria</taxon>
        <taxon>Pseudomonadales</taxon>
        <taxon>Pseudomonadaceae</taxon>
        <taxon>Halopseudomonas</taxon>
    </lineage>
</organism>
<comment type="caution">
    <text evidence="11">The sequence shown here is derived from an EMBL/GenBank/DDBJ whole genome shotgun (WGS) entry which is preliminary data.</text>
</comment>
<dbReference type="NCBIfam" id="TIGR03824">
    <property type="entry name" value="FlgM_jcvi"/>
    <property type="match status" value="1"/>
</dbReference>
<keyword evidence="11" id="KW-0282">Flagellum</keyword>
<evidence type="ECO:0000256" key="1">
    <source>
        <dbReference type="ARBA" id="ARBA00005322"/>
    </source>
</evidence>
<keyword evidence="3" id="KW-0678">Repressor</keyword>
<evidence type="ECO:0000313" key="12">
    <source>
        <dbReference type="Proteomes" id="UP000638188"/>
    </source>
</evidence>
<name>A0ABQ1P0A3_9GAMM</name>
<proteinExistence type="inferred from homology"/>
<dbReference type="RefSeq" id="WP_150277462.1">
    <property type="nucleotide sequence ID" value="NZ_BMFF01000001.1"/>
</dbReference>
<evidence type="ECO:0000256" key="4">
    <source>
        <dbReference type="ARBA" id="ARBA00022795"/>
    </source>
</evidence>
<sequence length="103" mass="10906">MVIDFNASNSANRGAQTGATMGKRDAAAEGTRPAAQGNAQNTPAEDGQVKLSPQAQQLQAVEERLRELPVVDSERVAQIRQAISDGSYNADSGRIADRLLALE</sequence>
<evidence type="ECO:0000256" key="7">
    <source>
        <dbReference type="ARBA" id="ARBA00024739"/>
    </source>
</evidence>
<dbReference type="InterPro" id="IPR031316">
    <property type="entry name" value="FlgM_C"/>
</dbReference>
<keyword evidence="11" id="KW-0969">Cilium</keyword>
<evidence type="ECO:0000313" key="11">
    <source>
        <dbReference type="EMBL" id="GGC87718.1"/>
    </source>
</evidence>
<dbReference type="InterPro" id="IPR007412">
    <property type="entry name" value="FlgM"/>
</dbReference>
<keyword evidence="11" id="KW-0966">Cell projection</keyword>
<evidence type="ECO:0000256" key="3">
    <source>
        <dbReference type="ARBA" id="ARBA00022491"/>
    </source>
</evidence>
<comment type="function">
    <text evidence="7">Responsible for the coupling of flagellin expression to flagellar assembly by preventing expression of the flagellin genes when a component of the middle class of proteins is defective. It negatively regulates flagellar genes by inhibiting the activity of FliA by directly binding to FliA.</text>
</comment>
<feature type="region of interest" description="Disordered" evidence="9">
    <location>
        <begin position="1"/>
        <end position="54"/>
    </location>
</feature>
<reference evidence="12" key="1">
    <citation type="journal article" date="2019" name="Int. J. Syst. Evol. Microbiol.">
        <title>The Global Catalogue of Microorganisms (GCM) 10K type strain sequencing project: providing services to taxonomists for standard genome sequencing and annotation.</title>
        <authorList>
            <consortium name="The Broad Institute Genomics Platform"/>
            <consortium name="The Broad Institute Genome Sequencing Center for Infectious Disease"/>
            <person name="Wu L."/>
            <person name="Ma J."/>
        </authorList>
    </citation>
    <scope>NUCLEOTIDE SEQUENCE [LARGE SCALE GENOMIC DNA]</scope>
    <source>
        <strain evidence="12">CGMCC 1.12482</strain>
    </source>
</reference>
<keyword evidence="4" id="KW-1005">Bacterial flagellum biogenesis</keyword>
<evidence type="ECO:0000256" key="2">
    <source>
        <dbReference type="ARBA" id="ARBA00017823"/>
    </source>
</evidence>
<dbReference type="SUPFAM" id="SSF101498">
    <property type="entry name" value="Anti-sigma factor FlgM"/>
    <property type="match status" value="1"/>
</dbReference>
<accession>A0ABQ1P0A3</accession>
<evidence type="ECO:0000256" key="9">
    <source>
        <dbReference type="SAM" id="MobiDB-lite"/>
    </source>
</evidence>
<evidence type="ECO:0000256" key="6">
    <source>
        <dbReference type="ARBA" id="ARBA00023163"/>
    </source>
</evidence>
<keyword evidence="12" id="KW-1185">Reference proteome</keyword>
<evidence type="ECO:0000259" key="10">
    <source>
        <dbReference type="Pfam" id="PF04316"/>
    </source>
</evidence>
<dbReference type="Proteomes" id="UP000638188">
    <property type="component" value="Unassembled WGS sequence"/>
</dbReference>
<feature type="compositionally biased region" description="Polar residues" evidence="9">
    <location>
        <begin position="1"/>
        <end position="19"/>
    </location>
</feature>
<keyword evidence="5" id="KW-0805">Transcription regulation</keyword>
<comment type="similarity">
    <text evidence="1">Belongs to the FlgM family.</text>
</comment>
<feature type="domain" description="Anti-sigma-28 factor FlgM C-terminal" evidence="10">
    <location>
        <begin position="48"/>
        <end position="100"/>
    </location>
</feature>
<evidence type="ECO:0000256" key="5">
    <source>
        <dbReference type="ARBA" id="ARBA00023015"/>
    </source>
</evidence>
<dbReference type="InterPro" id="IPR035890">
    <property type="entry name" value="Anti-sigma-28_factor_FlgM_sf"/>
</dbReference>